<comment type="caution">
    <text evidence="2">The sequence shown here is derived from an EMBL/GenBank/DDBJ whole genome shotgun (WGS) entry which is preliminary data.</text>
</comment>
<feature type="region of interest" description="Disordered" evidence="1">
    <location>
        <begin position="114"/>
        <end position="153"/>
    </location>
</feature>
<evidence type="ECO:0000313" key="2">
    <source>
        <dbReference type="EMBL" id="CAI2361487.1"/>
    </source>
</evidence>
<feature type="compositionally biased region" description="Acidic residues" evidence="1">
    <location>
        <begin position="1"/>
        <end position="12"/>
    </location>
</feature>
<gene>
    <name evidence="2" type="ORF">ECRASSUSDP1_LOCUS2798</name>
</gene>
<sequence length="175" mass="20096">MFQDSFDEDCNIPEESPLDSPQTYLSKKCNSSILSRDKGNIKSQELDTFKNYLEDQFSCRQALNKDLELAQDKDHEGSTQIRSGEFSFMDLKEKFKPRSEVKDLHRSSSLSISGNNLERHLSGDNKRLQQSWEDSENVDSNRQDKKDMKNDDYSYLLLKPSNVAPVTMSDIEAGI</sequence>
<dbReference type="EMBL" id="CAMPGE010002678">
    <property type="protein sequence ID" value="CAI2361487.1"/>
    <property type="molecule type" value="Genomic_DNA"/>
</dbReference>
<evidence type="ECO:0000313" key="3">
    <source>
        <dbReference type="Proteomes" id="UP001295684"/>
    </source>
</evidence>
<protein>
    <submittedName>
        <fullName evidence="2">Uncharacterized protein</fullName>
    </submittedName>
</protein>
<keyword evidence="3" id="KW-1185">Reference proteome</keyword>
<feature type="compositionally biased region" description="Basic and acidic residues" evidence="1">
    <location>
        <begin position="117"/>
        <end position="127"/>
    </location>
</feature>
<evidence type="ECO:0000256" key="1">
    <source>
        <dbReference type="SAM" id="MobiDB-lite"/>
    </source>
</evidence>
<reference evidence="2" key="1">
    <citation type="submission" date="2023-07" db="EMBL/GenBank/DDBJ databases">
        <authorList>
            <consortium name="AG Swart"/>
            <person name="Singh M."/>
            <person name="Singh A."/>
            <person name="Seah K."/>
            <person name="Emmerich C."/>
        </authorList>
    </citation>
    <scope>NUCLEOTIDE SEQUENCE</scope>
    <source>
        <strain evidence="2">DP1</strain>
    </source>
</reference>
<accession>A0AAD1X7D0</accession>
<organism evidence="2 3">
    <name type="scientific">Euplotes crassus</name>
    <dbReference type="NCBI Taxonomy" id="5936"/>
    <lineage>
        <taxon>Eukaryota</taxon>
        <taxon>Sar</taxon>
        <taxon>Alveolata</taxon>
        <taxon>Ciliophora</taxon>
        <taxon>Intramacronucleata</taxon>
        <taxon>Spirotrichea</taxon>
        <taxon>Hypotrichia</taxon>
        <taxon>Euplotida</taxon>
        <taxon>Euplotidae</taxon>
        <taxon>Moneuplotes</taxon>
    </lineage>
</organism>
<dbReference type="Proteomes" id="UP001295684">
    <property type="component" value="Unassembled WGS sequence"/>
</dbReference>
<dbReference type="AlphaFoldDB" id="A0AAD1X7D0"/>
<feature type="compositionally biased region" description="Basic and acidic residues" evidence="1">
    <location>
        <begin position="139"/>
        <end position="152"/>
    </location>
</feature>
<proteinExistence type="predicted"/>
<feature type="region of interest" description="Disordered" evidence="1">
    <location>
        <begin position="1"/>
        <end position="24"/>
    </location>
</feature>
<name>A0AAD1X7D0_EUPCR</name>